<feature type="compositionally biased region" description="Basic and acidic residues" evidence="1">
    <location>
        <begin position="1"/>
        <end position="22"/>
    </location>
</feature>
<name>A0A915JRE5_ROMCU</name>
<organism evidence="2 3">
    <name type="scientific">Romanomermis culicivorax</name>
    <name type="common">Nematode worm</name>
    <dbReference type="NCBI Taxonomy" id="13658"/>
    <lineage>
        <taxon>Eukaryota</taxon>
        <taxon>Metazoa</taxon>
        <taxon>Ecdysozoa</taxon>
        <taxon>Nematoda</taxon>
        <taxon>Enoplea</taxon>
        <taxon>Dorylaimia</taxon>
        <taxon>Mermithida</taxon>
        <taxon>Mermithoidea</taxon>
        <taxon>Mermithidae</taxon>
        <taxon>Romanomermis</taxon>
    </lineage>
</organism>
<dbReference type="AlphaFoldDB" id="A0A915JRE5"/>
<evidence type="ECO:0000256" key="1">
    <source>
        <dbReference type="SAM" id="MobiDB-lite"/>
    </source>
</evidence>
<dbReference type="Proteomes" id="UP000887565">
    <property type="component" value="Unplaced"/>
</dbReference>
<keyword evidence="2" id="KW-1185">Reference proteome</keyword>
<evidence type="ECO:0000313" key="3">
    <source>
        <dbReference type="WBParaSite" id="nRc.2.0.1.t28791-RA"/>
    </source>
</evidence>
<sequence>MEIEYGLRKEEDTMPAVEKKAVEPPSPMKVDNNITADKLVIVEDIAETPNSEMMYSKEVISFSTDGAVPGLYSATSVQRMRQKGWSDEKILFMAERKKKMREKEKKKRKKGSKGAKVEQKEEDIANYCAFEQFELERVFLMVNDAVREIYQDYEQQFRIQGALLYDRTNLPEELWERKILAGVMLERWQRLHGKTRNCEDQQLFRLYTCFYKV</sequence>
<proteinExistence type="predicted"/>
<reference evidence="3" key="1">
    <citation type="submission" date="2022-11" db="UniProtKB">
        <authorList>
            <consortium name="WormBaseParasite"/>
        </authorList>
    </citation>
    <scope>IDENTIFICATION</scope>
</reference>
<dbReference type="WBParaSite" id="nRc.2.0.1.t28791-RA">
    <property type="protein sequence ID" value="nRc.2.0.1.t28791-RA"/>
    <property type="gene ID" value="nRc.2.0.1.g28791"/>
</dbReference>
<evidence type="ECO:0000313" key="2">
    <source>
        <dbReference type="Proteomes" id="UP000887565"/>
    </source>
</evidence>
<feature type="region of interest" description="Disordered" evidence="1">
    <location>
        <begin position="1"/>
        <end position="30"/>
    </location>
</feature>
<protein>
    <submittedName>
        <fullName evidence="3">Uncharacterized protein</fullName>
    </submittedName>
</protein>
<accession>A0A915JRE5</accession>